<keyword evidence="6 11" id="KW-0812">Transmembrane</keyword>
<dbReference type="GO" id="GO:0016301">
    <property type="term" value="F:kinase activity"/>
    <property type="evidence" value="ECO:0007669"/>
    <property type="project" value="UniProtKB-KW"/>
</dbReference>
<comment type="catalytic activity">
    <reaction evidence="1">
        <text>ATP + protein L-histidine = ADP + protein N-phospho-L-histidine.</text>
        <dbReference type="EC" id="2.7.13.3"/>
    </reaction>
</comment>
<evidence type="ECO:0000256" key="4">
    <source>
        <dbReference type="ARBA" id="ARBA00022553"/>
    </source>
</evidence>
<dbReference type="PROSITE" id="PS50885">
    <property type="entry name" value="HAMP"/>
    <property type="match status" value="1"/>
</dbReference>
<dbReference type="SMART" id="SM00304">
    <property type="entry name" value="HAMP"/>
    <property type="match status" value="1"/>
</dbReference>
<dbReference type="InterPro" id="IPR036890">
    <property type="entry name" value="HATPase_C_sf"/>
</dbReference>
<dbReference type="InterPro" id="IPR003594">
    <property type="entry name" value="HATPase_dom"/>
</dbReference>
<organism evidence="14 15">
    <name type="scientific">Bartonella bilalgolemii</name>
    <dbReference type="NCBI Taxonomy" id="2942911"/>
    <lineage>
        <taxon>Bacteria</taxon>
        <taxon>Pseudomonadati</taxon>
        <taxon>Pseudomonadota</taxon>
        <taxon>Alphaproteobacteria</taxon>
        <taxon>Hyphomicrobiales</taxon>
        <taxon>Bartonellaceae</taxon>
        <taxon>Bartonella</taxon>
    </lineage>
</organism>
<evidence type="ECO:0000256" key="1">
    <source>
        <dbReference type="ARBA" id="ARBA00000085"/>
    </source>
</evidence>
<evidence type="ECO:0000256" key="9">
    <source>
        <dbReference type="ARBA" id="ARBA00023012"/>
    </source>
</evidence>
<dbReference type="InterPro" id="IPR005467">
    <property type="entry name" value="His_kinase_dom"/>
</dbReference>
<reference evidence="14 15" key="1">
    <citation type="submission" date="2022-05" db="EMBL/GenBank/DDBJ databases">
        <title>Description of the Bartonella bilalgolemii sp. nov. Isolated from Apodemus uralensis (Pallas 1811).</title>
        <authorList>
            <person name="Zgheib R."/>
            <person name="Celebi B."/>
        </authorList>
    </citation>
    <scope>NUCLEOTIDE SEQUENCE [LARGE SCALE GENOMIC DNA]</scope>
    <source>
        <strain evidence="14 15">G70</strain>
    </source>
</reference>
<dbReference type="PANTHER" id="PTHR45436">
    <property type="entry name" value="SENSOR HISTIDINE KINASE YKOH"/>
    <property type="match status" value="1"/>
</dbReference>
<evidence type="ECO:0000256" key="5">
    <source>
        <dbReference type="ARBA" id="ARBA00022679"/>
    </source>
</evidence>
<dbReference type="InterPro" id="IPR050428">
    <property type="entry name" value="TCS_sensor_his_kinase"/>
</dbReference>
<dbReference type="SMART" id="SM00387">
    <property type="entry name" value="HATPase_c"/>
    <property type="match status" value="1"/>
</dbReference>
<evidence type="ECO:0000256" key="3">
    <source>
        <dbReference type="ARBA" id="ARBA00012438"/>
    </source>
</evidence>
<dbReference type="Gene3D" id="6.10.340.10">
    <property type="match status" value="1"/>
</dbReference>
<dbReference type="Pfam" id="PF00672">
    <property type="entry name" value="HAMP"/>
    <property type="match status" value="1"/>
</dbReference>
<evidence type="ECO:0000313" key="14">
    <source>
        <dbReference type="EMBL" id="MCL6229387.1"/>
    </source>
</evidence>
<gene>
    <name evidence="14" type="ORF">M4Z11_01985</name>
</gene>
<dbReference type="PROSITE" id="PS50109">
    <property type="entry name" value="HIS_KIN"/>
    <property type="match status" value="1"/>
</dbReference>
<keyword evidence="4" id="KW-0597">Phosphoprotein</keyword>
<dbReference type="InterPro" id="IPR004358">
    <property type="entry name" value="Sig_transdc_His_kin-like_C"/>
</dbReference>
<evidence type="ECO:0000256" key="2">
    <source>
        <dbReference type="ARBA" id="ARBA00004370"/>
    </source>
</evidence>
<evidence type="ECO:0000259" key="13">
    <source>
        <dbReference type="PROSITE" id="PS50885"/>
    </source>
</evidence>
<proteinExistence type="predicted"/>
<keyword evidence="10 11" id="KW-0472">Membrane</keyword>
<evidence type="ECO:0000256" key="7">
    <source>
        <dbReference type="ARBA" id="ARBA00022777"/>
    </source>
</evidence>
<keyword evidence="5" id="KW-0808">Transferase</keyword>
<comment type="subcellular location">
    <subcellularLocation>
        <location evidence="2">Membrane</location>
    </subcellularLocation>
</comment>
<sequence>MNRLINMMRTTALRLSALYILLFGLVAAGLSLYMTAFAISLLIDQTEQALREELRNIENTYNYGGLPLLMRTINYRSRQPGAFLYLVTDPMGRVLAGNVAHIEPGLLQSKGSLSHSFLYSRFGENDQINESNKHRALAVIIDLPNAMKLLVGRDLDEPERFVTVIRKAVMIALAAMVGGALLIWFFIGRRALQRIDRVTDASQRLMNGDFSGRLPVSGAGDEFDRLSVNLNVMLDRIEELNTGLRQVSDNIAHDLKTPLTRLRNRAEEALLGKKTELEYRQVLDEVIAESDYLIRTFNAILMISRIEAGSSIENLEIMNIKLILEDAVEFYEPFAEEAGVLLRLGHTFDKELKLNRELITQSIFNLIDNAIKYASIGEKKAEVSLSMEYDGRRLLVVVSDNGPGIAEDKREKVIERFVRLEESRTQPGFGIGLSIAKAVMKLHGGELLLENANPGLRAVLLFS</sequence>
<evidence type="ECO:0000259" key="12">
    <source>
        <dbReference type="PROSITE" id="PS50109"/>
    </source>
</evidence>
<dbReference type="InterPro" id="IPR036097">
    <property type="entry name" value="HisK_dim/P_sf"/>
</dbReference>
<dbReference type="EMBL" id="JAMCOF010000002">
    <property type="protein sequence ID" value="MCL6229387.1"/>
    <property type="molecule type" value="Genomic_DNA"/>
</dbReference>
<dbReference type="PRINTS" id="PR00344">
    <property type="entry name" value="BCTRLSENSOR"/>
</dbReference>
<dbReference type="EC" id="2.7.13.3" evidence="3"/>
<dbReference type="CDD" id="cd00075">
    <property type="entry name" value="HATPase"/>
    <property type="match status" value="1"/>
</dbReference>
<dbReference type="SUPFAM" id="SSF55874">
    <property type="entry name" value="ATPase domain of HSP90 chaperone/DNA topoisomerase II/histidine kinase"/>
    <property type="match status" value="1"/>
</dbReference>
<dbReference type="SMART" id="SM00388">
    <property type="entry name" value="HisKA"/>
    <property type="match status" value="1"/>
</dbReference>
<dbReference type="CDD" id="cd06225">
    <property type="entry name" value="HAMP"/>
    <property type="match status" value="1"/>
</dbReference>
<evidence type="ECO:0000256" key="6">
    <source>
        <dbReference type="ARBA" id="ARBA00022692"/>
    </source>
</evidence>
<dbReference type="RefSeq" id="WP_249675491.1">
    <property type="nucleotide sequence ID" value="NZ_JAMCOF010000002.1"/>
</dbReference>
<dbReference type="PANTHER" id="PTHR45436:SF8">
    <property type="entry name" value="HISTIDINE KINASE"/>
    <property type="match status" value="1"/>
</dbReference>
<accession>A0ABT0P7V4</accession>
<dbReference type="Pfam" id="PF02518">
    <property type="entry name" value="HATPase_c"/>
    <property type="match status" value="1"/>
</dbReference>
<dbReference type="CDD" id="cd00082">
    <property type="entry name" value="HisKA"/>
    <property type="match status" value="1"/>
</dbReference>
<name>A0ABT0P7V4_9HYPH</name>
<feature type="domain" description="Histidine kinase" evidence="12">
    <location>
        <begin position="250"/>
        <end position="463"/>
    </location>
</feature>
<dbReference type="Proteomes" id="UP001523003">
    <property type="component" value="Unassembled WGS sequence"/>
</dbReference>
<dbReference type="Gene3D" id="1.10.287.130">
    <property type="match status" value="1"/>
</dbReference>
<dbReference type="SUPFAM" id="SSF158472">
    <property type="entry name" value="HAMP domain-like"/>
    <property type="match status" value="1"/>
</dbReference>
<protein>
    <recommendedName>
        <fullName evidence="3">histidine kinase</fullName>
        <ecNumber evidence="3">2.7.13.3</ecNumber>
    </recommendedName>
</protein>
<dbReference type="InterPro" id="IPR003660">
    <property type="entry name" value="HAMP_dom"/>
</dbReference>
<dbReference type="Pfam" id="PF00512">
    <property type="entry name" value="HisKA"/>
    <property type="match status" value="1"/>
</dbReference>
<keyword evidence="7 14" id="KW-0418">Kinase</keyword>
<comment type="caution">
    <text evidence="14">The sequence shown here is derived from an EMBL/GenBank/DDBJ whole genome shotgun (WGS) entry which is preliminary data.</text>
</comment>
<dbReference type="Gene3D" id="3.30.565.10">
    <property type="entry name" value="Histidine kinase-like ATPase, C-terminal domain"/>
    <property type="match status" value="1"/>
</dbReference>
<dbReference type="InterPro" id="IPR003661">
    <property type="entry name" value="HisK_dim/P_dom"/>
</dbReference>
<feature type="domain" description="HAMP" evidence="13">
    <location>
        <begin position="189"/>
        <end position="242"/>
    </location>
</feature>
<evidence type="ECO:0000256" key="11">
    <source>
        <dbReference type="SAM" id="Phobius"/>
    </source>
</evidence>
<dbReference type="SUPFAM" id="SSF47384">
    <property type="entry name" value="Homodimeric domain of signal transducing histidine kinase"/>
    <property type="match status" value="1"/>
</dbReference>
<keyword evidence="8 11" id="KW-1133">Transmembrane helix</keyword>
<keyword evidence="15" id="KW-1185">Reference proteome</keyword>
<evidence type="ECO:0000313" key="15">
    <source>
        <dbReference type="Proteomes" id="UP001523003"/>
    </source>
</evidence>
<keyword evidence="9" id="KW-0902">Two-component regulatory system</keyword>
<evidence type="ECO:0000256" key="10">
    <source>
        <dbReference type="ARBA" id="ARBA00023136"/>
    </source>
</evidence>
<feature type="transmembrane region" description="Helical" evidence="11">
    <location>
        <begin position="168"/>
        <end position="187"/>
    </location>
</feature>
<evidence type="ECO:0000256" key="8">
    <source>
        <dbReference type="ARBA" id="ARBA00022989"/>
    </source>
</evidence>